<keyword evidence="7" id="KW-1185">Reference proteome</keyword>
<protein>
    <submittedName>
        <fullName evidence="6">Uncharacterized protein</fullName>
    </submittedName>
</protein>
<sequence>MMSMGIMFSAWLPVVENANILAVYTFPGKSHYMMHVALIKELIRKGHQITMITALTLRHQNLGSNYTEIFIDPVYDYWNDVVPFFKADNIFELTKMDLHDFLKMLEIIGLKTTEHALKQLKVQEIINARHTRGVYDLLLAEQFYQEPFLALSRIYDIPVITTSTLGYENHMSQMMGLIQPWSFVPHGFMPYTDRMSFTERLQNSYYSLFEDVHREWIYFPKMDKLVQTYFGHLEVPIPKISDMEKNISVMLLNSYAPLTTTRPTIAGMIPVGGMHIYPPRALPEDIQKFLDEANDGVIYFSLGSNVQSKDMPAEKMKIFLQVFGKMKQRILWKFEKESIPNKPDNIMIKSWLPQSDILAHENIKVFITHGGLLGIQEGVYHAVPMLGMPIYCDQHLNMKKAILSGYAINIHFQSVTEEILKNSLEELLYNPAYRNNIKNISQIFKDRPLNARDMAIYWIEYVVRYRGAPHLRSAGLDLKWSACGDSDDVDLMAGHGYSPNQKYNSYSAFVPIGGAIVFSSLVIGLAVYYYRHSVDNSSQEQFYVDSMQEENYGLRLSRFSCHDCQPHDEFSGGRDSGRFAGGRGGYDQANVQRNLLKAADISPHHISTGSSYKRPLRVDPITVIPQ</sequence>
<keyword evidence="4" id="KW-0472">Membrane</keyword>
<evidence type="ECO:0000256" key="4">
    <source>
        <dbReference type="SAM" id="Phobius"/>
    </source>
</evidence>
<name>A0A1B0B5D9_9MUSC</name>
<feature type="chain" id="PRO_5008404584" evidence="5">
    <location>
        <begin position="18"/>
        <end position="626"/>
    </location>
</feature>
<reference evidence="7" key="1">
    <citation type="submission" date="2015-01" db="EMBL/GenBank/DDBJ databases">
        <authorList>
            <person name="Aksoy S."/>
            <person name="Warren W."/>
            <person name="Wilson R.K."/>
        </authorList>
    </citation>
    <scope>NUCLEOTIDE SEQUENCE [LARGE SCALE GENOMIC DNA]</scope>
    <source>
        <strain evidence="7">IAEA</strain>
    </source>
</reference>
<dbReference type="Pfam" id="PF00201">
    <property type="entry name" value="UDPGT"/>
    <property type="match status" value="1"/>
</dbReference>
<reference evidence="6" key="2">
    <citation type="submission" date="2020-05" db="UniProtKB">
        <authorList>
            <consortium name="EnsemblMetazoa"/>
        </authorList>
    </citation>
    <scope>IDENTIFICATION</scope>
    <source>
        <strain evidence="6">IAEA</strain>
    </source>
</reference>
<keyword evidence="2" id="KW-0328">Glycosyltransferase</keyword>
<accession>A0A1B0B5D9</accession>
<evidence type="ECO:0000313" key="7">
    <source>
        <dbReference type="Proteomes" id="UP000092460"/>
    </source>
</evidence>
<dbReference type="PANTHER" id="PTHR48043">
    <property type="entry name" value="EG:EG0003.4 PROTEIN-RELATED"/>
    <property type="match status" value="1"/>
</dbReference>
<dbReference type="GO" id="GO:0008194">
    <property type="term" value="F:UDP-glycosyltransferase activity"/>
    <property type="evidence" value="ECO:0007669"/>
    <property type="project" value="InterPro"/>
</dbReference>
<dbReference type="PANTHER" id="PTHR48043:SF60">
    <property type="entry name" value="UDP-GLUCURONOSYLTRANSFERASE"/>
    <property type="match status" value="1"/>
</dbReference>
<dbReference type="EnsemblMetazoa" id="GPPI019441-RA">
    <property type="protein sequence ID" value="GPPI019441-PA"/>
    <property type="gene ID" value="GPPI019441"/>
</dbReference>
<evidence type="ECO:0000256" key="5">
    <source>
        <dbReference type="SAM" id="SignalP"/>
    </source>
</evidence>
<evidence type="ECO:0000256" key="1">
    <source>
        <dbReference type="ARBA" id="ARBA00009995"/>
    </source>
</evidence>
<dbReference type="InterPro" id="IPR002213">
    <property type="entry name" value="UDP_glucos_trans"/>
</dbReference>
<keyword evidence="4" id="KW-0812">Transmembrane</keyword>
<evidence type="ECO:0000313" key="6">
    <source>
        <dbReference type="EnsemblMetazoa" id="GPPI019441-PA"/>
    </source>
</evidence>
<evidence type="ECO:0000256" key="2">
    <source>
        <dbReference type="ARBA" id="ARBA00022676"/>
    </source>
</evidence>
<keyword evidence="4" id="KW-1133">Transmembrane helix</keyword>
<feature type="transmembrane region" description="Helical" evidence="4">
    <location>
        <begin position="508"/>
        <end position="530"/>
    </location>
</feature>
<dbReference type="Gene3D" id="3.40.50.2000">
    <property type="entry name" value="Glycogen Phosphorylase B"/>
    <property type="match status" value="2"/>
</dbReference>
<dbReference type="EMBL" id="JXJN01008678">
    <property type="status" value="NOT_ANNOTATED_CDS"/>
    <property type="molecule type" value="Genomic_DNA"/>
</dbReference>
<dbReference type="Proteomes" id="UP000092460">
    <property type="component" value="Unassembled WGS sequence"/>
</dbReference>
<dbReference type="InterPro" id="IPR050271">
    <property type="entry name" value="UDP-glycosyltransferase"/>
</dbReference>
<organism evidence="6 7">
    <name type="scientific">Glossina palpalis gambiensis</name>
    <dbReference type="NCBI Taxonomy" id="67801"/>
    <lineage>
        <taxon>Eukaryota</taxon>
        <taxon>Metazoa</taxon>
        <taxon>Ecdysozoa</taxon>
        <taxon>Arthropoda</taxon>
        <taxon>Hexapoda</taxon>
        <taxon>Insecta</taxon>
        <taxon>Pterygota</taxon>
        <taxon>Neoptera</taxon>
        <taxon>Endopterygota</taxon>
        <taxon>Diptera</taxon>
        <taxon>Brachycera</taxon>
        <taxon>Muscomorpha</taxon>
        <taxon>Hippoboscoidea</taxon>
        <taxon>Glossinidae</taxon>
        <taxon>Glossina</taxon>
    </lineage>
</organism>
<dbReference type="VEuPathDB" id="VectorBase:GPPI019441"/>
<dbReference type="SUPFAM" id="SSF53756">
    <property type="entry name" value="UDP-Glycosyltransferase/glycogen phosphorylase"/>
    <property type="match status" value="1"/>
</dbReference>
<dbReference type="PROSITE" id="PS00375">
    <property type="entry name" value="UDPGT"/>
    <property type="match status" value="1"/>
</dbReference>
<dbReference type="FunFam" id="3.40.50.2000:FF:000050">
    <property type="entry name" value="UDP-glucuronosyltransferase"/>
    <property type="match status" value="1"/>
</dbReference>
<dbReference type="STRING" id="67801.A0A1B0B5D9"/>
<keyword evidence="5" id="KW-0732">Signal</keyword>
<dbReference type="InterPro" id="IPR035595">
    <property type="entry name" value="UDP_glycos_trans_CS"/>
</dbReference>
<dbReference type="CDD" id="cd03784">
    <property type="entry name" value="GT1_Gtf-like"/>
    <property type="match status" value="1"/>
</dbReference>
<dbReference type="AlphaFoldDB" id="A0A1B0B5D9"/>
<dbReference type="FunFam" id="3.40.50.2000:FF:000174">
    <property type="entry name" value="UDP-glucuronosyltransferase"/>
    <property type="match status" value="1"/>
</dbReference>
<comment type="similarity">
    <text evidence="1">Belongs to the UDP-glycosyltransferase family.</text>
</comment>
<feature type="signal peptide" evidence="5">
    <location>
        <begin position="1"/>
        <end position="17"/>
    </location>
</feature>
<proteinExistence type="inferred from homology"/>
<keyword evidence="3" id="KW-0808">Transferase</keyword>
<evidence type="ECO:0000256" key="3">
    <source>
        <dbReference type="ARBA" id="ARBA00022679"/>
    </source>
</evidence>